<dbReference type="PANTHER" id="PTHR31616">
    <property type="entry name" value="TREHALASE"/>
    <property type="match status" value="1"/>
</dbReference>
<evidence type="ECO:0000259" key="3">
    <source>
        <dbReference type="Pfam" id="PF19291"/>
    </source>
</evidence>
<dbReference type="InterPro" id="IPR011613">
    <property type="entry name" value="GH15-like"/>
</dbReference>
<keyword evidence="5" id="KW-1185">Reference proteome</keyword>
<gene>
    <name evidence="4" type="ORF">RM445_07215</name>
</gene>
<dbReference type="InterPro" id="IPR045582">
    <property type="entry name" value="Trehalase-like_N"/>
</dbReference>
<feature type="region of interest" description="Disordered" evidence="1">
    <location>
        <begin position="1"/>
        <end position="23"/>
    </location>
</feature>
<dbReference type="Pfam" id="PF00723">
    <property type="entry name" value="Glyco_hydro_15"/>
    <property type="match status" value="1"/>
</dbReference>
<dbReference type="Gene3D" id="1.50.10.10">
    <property type="match status" value="1"/>
</dbReference>
<dbReference type="SUPFAM" id="SSF48208">
    <property type="entry name" value="Six-hairpin glycosidases"/>
    <property type="match status" value="1"/>
</dbReference>
<evidence type="ECO:0000313" key="5">
    <source>
        <dbReference type="Proteomes" id="UP001183202"/>
    </source>
</evidence>
<keyword evidence="4" id="KW-0378">Hydrolase</keyword>
<protein>
    <submittedName>
        <fullName evidence="4">Glycoside hydrolase family 15 protein</fullName>
    </submittedName>
</protein>
<dbReference type="InterPro" id="IPR012341">
    <property type="entry name" value="6hp_glycosidase-like_sf"/>
</dbReference>
<organism evidence="4 5">
    <name type="scientific">Pseudonocardia charpentierae</name>
    <dbReference type="NCBI Taxonomy" id="3075545"/>
    <lineage>
        <taxon>Bacteria</taxon>
        <taxon>Bacillati</taxon>
        <taxon>Actinomycetota</taxon>
        <taxon>Actinomycetes</taxon>
        <taxon>Pseudonocardiales</taxon>
        <taxon>Pseudonocardiaceae</taxon>
        <taxon>Pseudonocardia</taxon>
    </lineage>
</organism>
<name>A0ABU2N9I4_9PSEU</name>
<evidence type="ECO:0000313" key="4">
    <source>
        <dbReference type="EMBL" id="MDT0349314.1"/>
    </source>
</evidence>
<sequence>MPAPDLDPVTSASGPGPDRPDGYADLRSYAPIGDTRTVALVALDGRIDWWPIPDLDSCPTFAAILDAPNGGRLELAPTEPARTTRRYLPGTNVLETTHVTASGTVRVLDALNTGGAGRLPWTELARRVEGVAGRVPMRFAVAPGTCLNSASPWAHDTVHGTVLRVHDVTLAVRLLGEVETEVTDQAVHGTFRTTPGSRHLVGVTASESEPLHLSTPREVDARLDRTVEAWRRWSGQFRAPGPWADDVERSALLLKLLLHGPSGSVAAAATTSLPESLPDRGQSGAKNWDYRFAWIRDAAYTLKALFRFGIREETQAAISWLLHAIHRHGPQMQVFYTLQGELPAPPEFPEVPGWRGIGPVVVGNAAVDQLQLSVFGDVFDMVRLYVDHGHVLDAGTGRLLAGMADQACDAWRHRDAGLWELERQEHYTSSKLGCWQALRCAYHLARMGQIPGDPDRWAGEAERIARWVHEHCWSERRGAFVWYPGTDDLDTSILLHAGSGFDVGPRMSSTIDALRAELGAGPLLYRYTGAAKEEAAFVAPSFWAVSALHAVGRTGEALALMDELVPLANDVGVLAEMIDPADGAFLGNLPQGLSHLALIGAALDLEEEPEVVREARAREG</sequence>
<evidence type="ECO:0000256" key="1">
    <source>
        <dbReference type="SAM" id="MobiDB-lite"/>
    </source>
</evidence>
<dbReference type="Proteomes" id="UP001183202">
    <property type="component" value="Unassembled WGS sequence"/>
</dbReference>
<dbReference type="EMBL" id="JAVREJ010000003">
    <property type="protein sequence ID" value="MDT0349314.1"/>
    <property type="molecule type" value="Genomic_DNA"/>
</dbReference>
<dbReference type="GO" id="GO:0016787">
    <property type="term" value="F:hydrolase activity"/>
    <property type="evidence" value="ECO:0007669"/>
    <property type="project" value="UniProtKB-KW"/>
</dbReference>
<reference evidence="5" key="1">
    <citation type="submission" date="2023-07" db="EMBL/GenBank/DDBJ databases">
        <title>30 novel species of actinomycetes from the DSMZ collection.</title>
        <authorList>
            <person name="Nouioui I."/>
        </authorList>
    </citation>
    <scope>NUCLEOTIDE SEQUENCE [LARGE SCALE GENOMIC DNA]</scope>
    <source>
        <strain evidence="5">DSM 45834</strain>
    </source>
</reference>
<accession>A0ABU2N9I4</accession>
<dbReference type="RefSeq" id="WP_311555315.1">
    <property type="nucleotide sequence ID" value="NZ_JAVREJ010000003.1"/>
</dbReference>
<dbReference type="Pfam" id="PF19291">
    <property type="entry name" value="TREH_N"/>
    <property type="match status" value="1"/>
</dbReference>
<feature type="domain" description="Trehalase-like N-terminal" evidence="3">
    <location>
        <begin position="32"/>
        <end position="140"/>
    </location>
</feature>
<comment type="caution">
    <text evidence="4">The sequence shown here is derived from an EMBL/GenBank/DDBJ whole genome shotgun (WGS) entry which is preliminary data.</text>
</comment>
<feature type="domain" description="GH15-like" evidence="2">
    <location>
        <begin position="248"/>
        <end position="602"/>
    </location>
</feature>
<evidence type="ECO:0000259" key="2">
    <source>
        <dbReference type="Pfam" id="PF00723"/>
    </source>
</evidence>
<dbReference type="PANTHER" id="PTHR31616:SF0">
    <property type="entry name" value="GLUCAN 1,4-ALPHA-GLUCOSIDASE"/>
    <property type="match status" value="1"/>
</dbReference>
<dbReference type="InterPro" id="IPR008928">
    <property type="entry name" value="6-hairpin_glycosidase_sf"/>
</dbReference>
<proteinExistence type="predicted"/>